<comment type="subcellular location">
    <subcellularLocation>
        <location evidence="1">Cell projection</location>
        <location evidence="1">Cilium</location>
    </subcellularLocation>
</comment>
<dbReference type="PhylomeDB" id="T1J223"/>
<evidence type="ECO:0000256" key="5">
    <source>
        <dbReference type="ARBA" id="ARBA00023069"/>
    </source>
</evidence>
<dbReference type="eggNOG" id="ENOG502QQK8">
    <property type="taxonomic scope" value="Eukaryota"/>
</dbReference>
<reference evidence="9" key="1">
    <citation type="submission" date="2011-05" db="EMBL/GenBank/DDBJ databases">
        <authorList>
            <person name="Richards S.R."/>
            <person name="Qu J."/>
            <person name="Jiang H."/>
            <person name="Jhangiani S.N."/>
            <person name="Agravi P."/>
            <person name="Goodspeed R."/>
            <person name="Gross S."/>
            <person name="Mandapat C."/>
            <person name="Jackson L."/>
            <person name="Mathew T."/>
            <person name="Pu L."/>
            <person name="Thornton R."/>
            <person name="Saada N."/>
            <person name="Wilczek-Boney K.B."/>
            <person name="Lee S."/>
            <person name="Kovar C."/>
            <person name="Wu Y."/>
            <person name="Scherer S.E."/>
            <person name="Worley K.C."/>
            <person name="Muzny D.M."/>
            <person name="Gibbs R."/>
        </authorList>
    </citation>
    <scope>NUCLEOTIDE SEQUENCE</scope>
    <source>
        <strain evidence="9">Brora</strain>
    </source>
</reference>
<sequence>MAPKSKMGSPTGSPGELAKEIELISISDLEDKLARSRRRCRALEAANKHYQEQFEQLEDDRRDVVTFLKRTLEQRADEILELQERLNGVTQTLDVERKSHEEHFKQITKQFQESKEQMIAQITVLTGKLNTLEEFKLQKGELLAKFSKLEAKLEFDQEKFKEDLYQMERKNILDKDKMKKDLLHRVNQIAADFRKVSNKQMADTTKRMMRENVNMSVTLTKISEKTAELVEENRKLKSQYHSRQLKISMLEATEMELVKKNRSHMRVIKLLNAKCNAQELVIGMFEDLHEKFIKLLEEVQTMFHQCEAIQGELTALEERHGIIETELNNTSIALMENEKKLNQLEVTVTEAARAILECLQLDTGLEPYDKYEAQGKRSVLLIQLLNLLGKATVGLSKNPDFGTVGLFKELKSYADHYKLGDLGLIGKIESGFNGSKALSKREKGLFGDDDLEFSKGDLCICTQAMKKNY</sequence>
<dbReference type="GO" id="GO:0008017">
    <property type="term" value="F:microtubule binding"/>
    <property type="evidence" value="ECO:0007669"/>
    <property type="project" value="TreeGrafter"/>
</dbReference>
<dbReference type="AlphaFoldDB" id="T1J223"/>
<dbReference type="OMA" id="ARYQKKC"/>
<protein>
    <recommendedName>
        <fullName evidence="3">Cilia- and flagella-associated protein 157</fullName>
    </recommendedName>
</protein>
<proteinExistence type="inferred from homology"/>
<keyword evidence="4 7" id="KW-0175">Coiled coil</keyword>
<keyword evidence="6" id="KW-0966">Cell projection</keyword>
<dbReference type="STRING" id="126957.T1J223"/>
<evidence type="ECO:0000256" key="6">
    <source>
        <dbReference type="ARBA" id="ARBA00023273"/>
    </source>
</evidence>
<dbReference type="InterPro" id="IPR038844">
    <property type="entry name" value="CFAP157"/>
</dbReference>
<feature type="coiled-coil region" evidence="7">
    <location>
        <begin position="26"/>
        <end position="85"/>
    </location>
</feature>
<dbReference type="GO" id="GO:0036064">
    <property type="term" value="C:ciliary basal body"/>
    <property type="evidence" value="ECO:0007669"/>
    <property type="project" value="TreeGrafter"/>
</dbReference>
<dbReference type="EnsemblMetazoa" id="SMAR007599-RA">
    <property type="protein sequence ID" value="SMAR007599-PA"/>
    <property type="gene ID" value="SMAR007599"/>
</dbReference>
<reference evidence="8" key="2">
    <citation type="submission" date="2015-02" db="UniProtKB">
        <authorList>
            <consortium name="EnsemblMetazoa"/>
        </authorList>
    </citation>
    <scope>IDENTIFICATION</scope>
</reference>
<dbReference type="PANTHER" id="PTHR31954:SF1">
    <property type="entry name" value="CILIA- AND FLAGELLA-ASSOCIATED PROTEIN 157"/>
    <property type="match status" value="1"/>
</dbReference>
<evidence type="ECO:0000256" key="7">
    <source>
        <dbReference type="SAM" id="Coils"/>
    </source>
</evidence>
<keyword evidence="9" id="KW-1185">Reference proteome</keyword>
<keyword evidence="5" id="KW-0969">Cilium</keyword>
<organism evidence="8 9">
    <name type="scientific">Strigamia maritima</name>
    <name type="common">European centipede</name>
    <name type="synonym">Geophilus maritimus</name>
    <dbReference type="NCBI Taxonomy" id="126957"/>
    <lineage>
        <taxon>Eukaryota</taxon>
        <taxon>Metazoa</taxon>
        <taxon>Ecdysozoa</taxon>
        <taxon>Arthropoda</taxon>
        <taxon>Myriapoda</taxon>
        <taxon>Chilopoda</taxon>
        <taxon>Pleurostigmophora</taxon>
        <taxon>Geophilomorpha</taxon>
        <taxon>Linotaeniidae</taxon>
        <taxon>Strigamia</taxon>
    </lineage>
</organism>
<evidence type="ECO:0000256" key="1">
    <source>
        <dbReference type="ARBA" id="ARBA00004138"/>
    </source>
</evidence>
<accession>T1J223</accession>
<dbReference type="EMBL" id="JH431795">
    <property type="status" value="NOT_ANNOTATED_CDS"/>
    <property type="molecule type" value="Genomic_DNA"/>
</dbReference>
<dbReference type="HOGENOM" id="CLU_025198_2_0_1"/>
<dbReference type="Proteomes" id="UP000014500">
    <property type="component" value="Unassembled WGS sequence"/>
</dbReference>
<evidence type="ECO:0000256" key="3">
    <source>
        <dbReference type="ARBA" id="ARBA00014087"/>
    </source>
</evidence>
<evidence type="ECO:0000313" key="9">
    <source>
        <dbReference type="Proteomes" id="UP000014500"/>
    </source>
</evidence>
<evidence type="ECO:0000256" key="2">
    <source>
        <dbReference type="ARBA" id="ARBA00010841"/>
    </source>
</evidence>
<name>T1J223_STRMM</name>
<comment type="similarity">
    <text evidence="2">Belongs to the CFAP157 family.</text>
</comment>
<evidence type="ECO:0000256" key="4">
    <source>
        <dbReference type="ARBA" id="ARBA00023054"/>
    </source>
</evidence>
<dbReference type="PANTHER" id="PTHR31954">
    <property type="entry name" value="CILIA- AND FLAGELLA-ASSOCIATED PROTEIN 157"/>
    <property type="match status" value="1"/>
</dbReference>
<evidence type="ECO:0000313" key="8">
    <source>
        <dbReference type="EnsemblMetazoa" id="SMAR007599-PA"/>
    </source>
</evidence>